<dbReference type="Proteomes" id="UP001189429">
    <property type="component" value="Unassembled WGS sequence"/>
</dbReference>
<name>A0ABN9SJJ2_9DINO</name>
<dbReference type="PANTHER" id="PTHR46967:SF1">
    <property type="entry name" value="KERATIN-ASSOCIATED PROTEIN 16-1-LIKE"/>
    <property type="match status" value="1"/>
</dbReference>
<dbReference type="SUPFAM" id="SSF57184">
    <property type="entry name" value="Growth factor receptor domain"/>
    <property type="match status" value="1"/>
</dbReference>
<reference evidence="2" key="1">
    <citation type="submission" date="2023-10" db="EMBL/GenBank/DDBJ databases">
        <authorList>
            <person name="Chen Y."/>
            <person name="Shah S."/>
            <person name="Dougan E. K."/>
            <person name="Thang M."/>
            <person name="Chan C."/>
        </authorList>
    </citation>
    <scope>NUCLEOTIDE SEQUENCE [LARGE SCALE GENOMIC DNA]</scope>
</reference>
<dbReference type="SMART" id="SM01411">
    <property type="entry name" value="Ephrin_rec_like"/>
    <property type="match status" value="2"/>
</dbReference>
<comment type="caution">
    <text evidence="2">The sequence shown here is derived from an EMBL/GenBank/DDBJ whole genome shotgun (WGS) entry which is preliminary data.</text>
</comment>
<feature type="non-terminal residue" evidence="2">
    <location>
        <position position="179"/>
    </location>
</feature>
<accession>A0ABN9SJJ2</accession>
<dbReference type="EMBL" id="CAUYUJ010011487">
    <property type="protein sequence ID" value="CAK0831890.1"/>
    <property type="molecule type" value="Genomic_DNA"/>
</dbReference>
<evidence type="ECO:0008006" key="4">
    <source>
        <dbReference type="Google" id="ProtNLM"/>
    </source>
</evidence>
<sequence length="179" mass="19137">SPPREATRPVRPRPRRWGWGSVKRSSGIRELECEPGHYQGSTCGSVCLKCELGKYAFTSGHHDCQCAPKGHSVSRDGTTLIECGPGFYADEDCSPECKACPPGRYSNASVSSGCHPVPAGAYQDLAHQVSYKRCEPGSYSREEGCATCASCSLSYFSGVGSTACESCFRLSFAMDLGGK</sequence>
<dbReference type="PANTHER" id="PTHR46967">
    <property type="entry name" value="INSULIN-LIKE GROWTH FACTOR BINDING PROTEIN,N-TERMINAL"/>
    <property type="match status" value="1"/>
</dbReference>
<feature type="region of interest" description="Disordered" evidence="1">
    <location>
        <begin position="1"/>
        <end position="21"/>
    </location>
</feature>
<evidence type="ECO:0000256" key="1">
    <source>
        <dbReference type="SAM" id="MobiDB-lite"/>
    </source>
</evidence>
<evidence type="ECO:0000313" key="2">
    <source>
        <dbReference type="EMBL" id="CAK0831890.1"/>
    </source>
</evidence>
<evidence type="ECO:0000313" key="3">
    <source>
        <dbReference type="Proteomes" id="UP001189429"/>
    </source>
</evidence>
<dbReference type="Gene3D" id="2.10.50.10">
    <property type="entry name" value="Tumor Necrosis Factor Receptor, subunit A, domain 2"/>
    <property type="match status" value="2"/>
</dbReference>
<dbReference type="InterPro" id="IPR009030">
    <property type="entry name" value="Growth_fac_rcpt_cys_sf"/>
</dbReference>
<proteinExistence type="predicted"/>
<keyword evidence="3" id="KW-1185">Reference proteome</keyword>
<organism evidence="2 3">
    <name type="scientific">Prorocentrum cordatum</name>
    <dbReference type="NCBI Taxonomy" id="2364126"/>
    <lineage>
        <taxon>Eukaryota</taxon>
        <taxon>Sar</taxon>
        <taxon>Alveolata</taxon>
        <taxon>Dinophyceae</taxon>
        <taxon>Prorocentrales</taxon>
        <taxon>Prorocentraceae</taxon>
        <taxon>Prorocentrum</taxon>
    </lineage>
</organism>
<gene>
    <name evidence="2" type="ORF">PCOR1329_LOCUS30106</name>
</gene>
<feature type="non-terminal residue" evidence="2">
    <location>
        <position position="1"/>
    </location>
</feature>
<protein>
    <recommendedName>
        <fullName evidence="4">Tyrosine-protein kinase ephrin type A/B receptor-like domain-containing protein</fullName>
    </recommendedName>
</protein>